<evidence type="ECO:0000256" key="1">
    <source>
        <dbReference type="SAM" id="Phobius"/>
    </source>
</evidence>
<dbReference type="EMBL" id="BSDY01000001">
    <property type="protein sequence ID" value="GLI54822.1"/>
    <property type="molecule type" value="Genomic_DNA"/>
</dbReference>
<keyword evidence="4" id="KW-1185">Reference proteome</keyword>
<feature type="transmembrane region" description="Helical" evidence="1">
    <location>
        <begin position="29"/>
        <end position="47"/>
    </location>
</feature>
<keyword evidence="1" id="KW-1133">Transmembrane helix</keyword>
<dbReference type="GO" id="GO:0080120">
    <property type="term" value="P:CAAX-box protein maturation"/>
    <property type="evidence" value="ECO:0007669"/>
    <property type="project" value="UniProtKB-ARBA"/>
</dbReference>
<feature type="transmembrane region" description="Helical" evidence="1">
    <location>
        <begin position="67"/>
        <end position="86"/>
    </location>
</feature>
<feature type="transmembrane region" description="Helical" evidence="1">
    <location>
        <begin position="181"/>
        <end position="200"/>
    </location>
</feature>
<dbReference type="PANTHER" id="PTHR36435">
    <property type="entry name" value="SLR1288 PROTEIN"/>
    <property type="match status" value="1"/>
</dbReference>
<sequence length="234" mass="27033">MLYFVRAFRLDGVDIGAIMGKRKIPIKEILFYGILFVIVEVSIFIVADYFSLTAPYDYYELDDKPFRYILLFSASSILLTPIYEEFIMRGVLFNKLSERLSLKRSVIIIGVLFAFLHGFTKGMVFIISGSAFYYAYIYHKTKSLYASIFFHLVGNFIAFTGDPINYLYFPNLNLDAPTRSDMLAALVVLFICSPIIYRLFKTIWRDLDGKGESVYMYNMRELHGDEKARSIGES</sequence>
<keyword evidence="1" id="KW-0472">Membrane</keyword>
<evidence type="ECO:0000259" key="2">
    <source>
        <dbReference type="Pfam" id="PF02517"/>
    </source>
</evidence>
<evidence type="ECO:0000313" key="3">
    <source>
        <dbReference type="EMBL" id="GLI54822.1"/>
    </source>
</evidence>
<dbReference type="InterPro" id="IPR003675">
    <property type="entry name" value="Rce1/LyrA-like_dom"/>
</dbReference>
<dbReference type="PANTHER" id="PTHR36435:SF1">
    <property type="entry name" value="CAAX AMINO TERMINAL PROTEASE FAMILY PROTEIN"/>
    <property type="match status" value="1"/>
</dbReference>
<dbReference type="GO" id="GO:0004175">
    <property type="term" value="F:endopeptidase activity"/>
    <property type="evidence" value="ECO:0007669"/>
    <property type="project" value="UniProtKB-ARBA"/>
</dbReference>
<comment type="caution">
    <text evidence="3">The sequence shown here is derived from an EMBL/GenBank/DDBJ whole genome shotgun (WGS) entry which is preliminary data.</text>
</comment>
<feature type="transmembrane region" description="Helical" evidence="1">
    <location>
        <begin position="148"/>
        <end position="169"/>
    </location>
</feature>
<dbReference type="AlphaFoldDB" id="A0A9W6GJJ5"/>
<reference evidence="3" key="1">
    <citation type="submission" date="2022-12" db="EMBL/GenBank/DDBJ databases">
        <title>Reference genome sequencing for broad-spectrum identification of bacterial and archaeal isolates by mass spectrometry.</title>
        <authorList>
            <person name="Sekiguchi Y."/>
            <person name="Tourlousse D.M."/>
        </authorList>
    </citation>
    <scope>NUCLEOTIDE SEQUENCE</scope>
    <source>
        <strain evidence="3">10succ1</strain>
    </source>
</reference>
<evidence type="ECO:0000313" key="4">
    <source>
        <dbReference type="Proteomes" id="UP001144471"/>
    </source>
</evidence>
<feature type="domain" description="CAAX prenyl protease 2/Lysostaphin resistance protein A-like" evidence="2">
    <location>
        <begin position="70"/>
        <end position="157"/>
    </location>
</feature>
<dbReference type="Proteomes" id="UP001144471">
    <property type="component" value="Unassembled WGS sequence"/>
</dbReference>
<name>A0A9W6GJJ5_9FUSO</name>
<dbReference type="Pfam" id="PF02517">
    <property type="entry name" value="Rce1-like"/>
    <property type="match status" value="1"/>
</dbReference>
<gene>
    <name evidence="3" type="ORF">PM10SUCC1_03370</name>
</gene>
<accession>A0A9W6GJJ5</accession>
<organism evidence="3 4">
    <name type="scientific">Propionigenium maris DSM 9537</name>
    <dbReference type="NCBI Taxonomy" id="1123000"/>
    <lineage>
        <taxon>Bacteria</taxon>
        <taxon>Fusobacteriati</taxon>
        <taxon>Fusobacteriota</taxon>
        <taxon>Fusobacteriia</taxon>
        <taxon>Fusobacteriales</taxon>
        <taxon>Fusobacteriaceae</taxon>
        <taxon>Propionigenium</taxon>
    </lineage>
</organism>
<protein>
    <recommendedName>
        <fullName evidence="2">CAAX prenyl protease 2/Lysostaphin resistance protein A-like domain-containing protein</fullName>
    </recommendedName>
</protein>
<keyword evidence="1" id="KW-0812">Transmembrane</keyword>
<feature type="transmembrane region" description="Helical" evidence="1">
    <location>
        <begin position="106"/>
        <end position="136"/>
    </location>
</feature>
<dbReference type="InterPro" id="IPR052710">
    <property type="entry name" value="CAAX_protease"/>
</dbReference>
<proteinExistence type="predicted"/>